<accession>A0ACB0E4Q7</accession>
<organism evidence="1 2">
    <name type="scientific">Rangifer tarandus platyrhynchus</name>
    <name type="common">Svalbard reindeer</name>
    <dbReference type="NCBI Taxonomy" id="3082113"/>
    <lineage>
        <taxon>Eukaryota</taxon>
        <taxon>Metazoa</taxon>
        <taxon>Chordata</taxon>
        <taxon>Craniata</taxon>
        <taxon>Vertebrata</taxon>
        <taxon>Euteleostomi</taxon>
        <taxon>Mammalia</taxon>
        <taxon>Eutheria</taxon>
        <taxon>Laurasiatheria</taxon>
        <taxon>Artiodactyla</taxon>
        <taxon>Ruminantia</taxon>
        <taxon>Pecora</taxon>
        <taxon>Cervidae</taxon>
        <taxon>Odocoileinae</taxon>
        <taxon>Rangifer</taxon>
    </lineage>
</organism>
<name>A0ACB0E4Q7_RANTA</name>
<evidence type="ECO:0000313" key="1">
    <source>
        <dbReference type="EMBL" id="CAI9695510.1"/>
    </source>
</evidence>
<sequence length="491" mass="50733">MAQPLGPRQGRPKAAGCVGAERTLDVDTASGGRPRSPPLGPPGLTTATGPQGVLVGAGCWPGLPDGHTEAEGPGRAGGRPLQRSGRLAPAVQDTQTEGASTSPSRRGACQNPVHGPPALGGVSVGARLSQARLGSAGPWGQREPPRCCLGRQRQPRPSPRGVRASVALACPSPERLPAGSLPCVPRAQLCDPGPCSPGTPGSGPSPHMAADVAASSASPSLHTRDRTLLVTLTSPWRGSYRIFPNLCRQQRKEGVSCRGCPGGVGTPAQRREGTPGGNGLVASRARSWEAGRAFPSQSARGQWPAVHHLEQRRSHQWSLGRQPSPLPHSGPQEGVGSPPSTAPRPQPKYNLGSRLPGNRDLRQSPAGAGGEKVSMTGGVPGGRAARCGSYLTPCHSLKLLQMDREGPSPTPGGQGSRGGRGLVHGWSPTPEPMVLPPPLCCLPQPLTTFWALGPAQVPSPAPRPHARTHPEPRGHRVGIPKAASFHVHPLA</sequence>
<protein>
    <submittedName>
        <fullName evidence="1">Uncharacterized protein</fullName>
    </submittedName>
</protein>
<reference evidence="1" key="1">
    <citation type="submission" date="2023-05" db="EMBL/GenBank/DDBJ databases">
        <authorList>
            <consortium name="ELIXIR-Norway"/>
        </authorList>
    </citation>
    <scope>NUCLEOTIDE SEQUENCE</scope>
</reference>
<gene>
    <name evidence="1" type="ORF">MRATA1EN3_LOCUS6723</name>
</gene>
<dbReference type="EMBL" id="OX596098">
    <property type="protein sequence ID" value="CAI9695510.1"/>
    <property type="molecule type" value="Genomic_DNA"/>
</dbReference>
<evidence type="ECO:0000313" key="2">
    <source>
        <dbReference type="Proteomes" id="UP001162501"/>
    </source>
</evidence>
<dbReference type="Proteomes" id="UP001162501">
    <property type="component" value="Chromosome 14"/>
</dbReference>
<proteinExistence type="predicted"/>